<accession>A0AAU8J5E9</accession>
<dbReference type="KEGG" id="stac:ABII15_37235"/>
<dbReference type="EMBL" id="CP159534">
    <property type="protein sequence ID" value="XCJ75274.1"/>
    <property type="molecule type" value="Genomic_DNA"/>
</dbReference>
<proteinExistence type="predicted"/>
<evidence type="ECO:0000313" key="2">
    <source>
        <dbReference type="EMBL" id="XCJ75274.1"/>
    </source>
</evidence>
<feature type="compositionally biased region" description="Basic and acidic residues" evidence="1">
    <location>
        <begin position="54"/>
        <end position="67"/>
    </location>
</feature>
<evidence type="ECO:0000256" key="1">
    <source>
        <dbReference type="SAM" id="MobiDB-lite"/>
    </source>
</evidence>
<reference evidence="2" key="1">
    <citation type="submission" date="2024-06" db="EMBL/GenBank/DDBJ databases">
        <title>Streptomyces sp. strain HUAS MG91 genome sequences.</title>
        <authorList>
            <person name="Mo P."/>
        </authorList>
    </citation>
    <scope>NUCLEOTIDE SEQUENCE</scope>
    <source>
        <strain evidence="2">HUAS MG91</strain>
    </source>
</reference>
<dbReference type="RefSeq" id="WP_353946709.1">
    <property type="nucleotide sequence ID" value="NZ_CP159534.1"/>
</dbReference>
<sequence length="67" mass="7873">MRNSVTDDLVQTQREWTETYERLAREPGRTALRRRLLHLSRVLAGERLSPGDQAELRRRARQEAGRS</sequence>
<gene>
    <name evidence="2" type="ORF">ABII15_37235</name>
</gene>
<dbReference type="AlphaFoldDB" id="A0AAU8J5E9"/>
<feature type="region of interest" description="Disordered" evidence="1">
    <location>
        <begin position="48"/>
        <end position="67"/>
    </location>
</feature>
<name>A0AAU8J5E9_9ACTN</name>
<organism evidence="2">
    <name type="scientific">Streptomyces tabacisoli</name>
    <dbReference type="NCBI Taxonomy" id="3156398"/>
    <lineage>
        <taxon>Bacteria</taxon>
        <taxon>Bacillati</taxon>
        <taxon>Actinomycetota</taxon>
        <taxon>Actinomycetes</taxon>
        <taxon>Kitasatosporales</taxon>
        <taxon>Streptomycetaceae</taxon>
        <taxon>Streptomyces</taxon>
    </lineage>
</organism>
<protein>
    <submittedName>
        <fullName evidence="2">Uncharacterized protein</fullName>
    </submittedName>
</protein>